<feature type="domain" description="Rhodopsin" evidence="8">
    <location>
        <begin position="46"/>
        <end position="278"/>
    </location>
</feature>
<dbReference type="PANTHER" id="PTHR33048:SF131">
    <property type="entry name" value="INTEGRAL MEMBRANE PROTEIN"/>
    <property type="match status" value="1"/>
</dbReference>
<proteinExistence type="inferred from homology"/>
<feature type="region of interest" description="Disordered" evidence="6">
    <location>
        <begin position="352"/>
        <end position="371"/>
    </location>
</feature>
<evidence type="ECO:0000256" key="1">
    <source>
        <dbReference type="ARBA" id="ARBA00004141"/>
    </source>
</evidence>
<dbReference type="InterPro" id="IPR052337">
    <property type="entry name" value="SAT4-like"/>
</dbReference>
<dbReference type="PANTHER" id="PTHR33048">
    <property type="entry name" value="PTH11-LIKE INTEGRAL MEMBRANE PROTEIN (AFU_ORTHOLOGUE AFUA_5G11245)"/>
    <property type="match status" value="1"/>
</dbReference>
<feature type="region of interest" description="Disordered" evidence="6">
    <location>
        <begin position="393"/>
        <end position="413"/>
    </location>
</feature>
<comment type="similarity">
    <text evidence="5">Belongs to the SAT4 family.</text>
</comment>
<evidence type="ECO:0000256" key="3">
    <source>
        <dbReference type="ARBA" id="ARBA00022989"/>
    </source>
</evidence>
<dbReference type="EMBL" id="CP089275">
    <property type="protein sequence ID" value="USP75528.1"/>
    <property type="molecule type" value="Genomic_DNA"/>
</dbReference>
<evidence type="ECO:0000256" key="7">
    <source>
        <dbReference type="SAM" id="Phobius"/>
    </source>
</evidence>
<feature type="transmembrane region" description="Helical" evidence="7">
    <location>
        <begin position="182"/>
        <end position="202"/>
    </location>
</feature>
<dbReference type="Pfam" id="PF20684">
    <property type="entry name" value="Fung_rhodopsin"/>
    <property type="match status" value="1"/>
</dbReference>
<evidence type="ECO:0000259" key="8">
    <source>
        <dbReference type="Pfam" id="PF20684"/>
    </source>
</evidence>
<feature type="transmembrane region" description="Helical" evidence="7">
    <location>
        <begin position="26"/>
        <end position="47"/>
    </location>
</feature>
<evidence type="ECO:0000256" key="2">
    <source>
        <dbReference type="ARBA" id="ARBA00022692"/>
    </source>
</evidence>
<name>A0A9Q8Z7Z6_CURCL</name>
<dbReference type="GO" id="GO:0016020">
    <property type="term" value="C:membrane"/>
    <property type="evidence" value="ECO:0007669"/>
    <property type="project" value="UniProtKB-SubCell"/>
</dbReference>
<feature type="transmembrane region" description="Helical" evidence="7">
    <location>
        <begin position="254"/>
        <end position="277"/>
    </location>
</feature>
<keyword evidence="2 7" id="KW-0812">Transmembrane</keyword>
<dbReference type="VEuPathDB" id="FungiDB:yc1106_02802"/>
<gene>
    <name evidence="9" type="ORF">yc1106_02802</name>
</gene>
<sequence>MQDSLDTARVQAAICHLPNDSKSHQVFVLTIIVYVICFVFVAARTAGKVVSKRITIDDYILVGTFLLAALPVGCALKMAKIGFGNHLWNLKDGALMPILRLFYMAGAVYGVVLGLIKVVLLLSYLNIFFDRRFRLLAYITMAAIVISTTTIFFLSVFLCSPIESFWNRDIKGKCISPRNVSYANSASAIVQDIILLVLPLVYIRNLQVNRWRKIAVGFMFAAGTFGCIATIVRMHTLTLYNISFDPTWDYAPVATWTGLELAAGCVCASLPAIRILASRCLPTSFKAFISRVTNSSNRSGRSNGTGRHAKLPVFTPPTQSQHEWYKPRGRSWMSINDQKDNDLEHNTMELLPVPKPTAQRNSSHSSQFDEGDRSVVTVMSLSSIGCLSDRSYSEEFIRTSDPTAPISTRDEPS</sequence>
<feature type="compositionally biased region" description="Polar residues" evidence="6">
    <location>
        <begin position="358"/>
        <end position="368"/>
    </location>
</feature>
<feature type="transmembrane region" description="Helical" evidence="7">
    <location>
        <begin position="101"/>
        <end position="123"/>
    </location>
</feature>
<feature type="transmembrane region" description="Helical" evidence="7">
    <location>
        <begin position="135"/>
        <end position="158"/>
    </location>
</feature>
<organism evidence="9 10">
    <name type="scientific">Curvularia clavata</name>
    <dbReference type="NCBI Taxonomy" id="95742"/>
    <lineage>
        <taxon>Eukaryota</taxon>
        <taxon>Fungi</taxon>
        <taxon>Dikarya</taxon>
        <taxon>Ascomycota</taxon>
        <taxon>Pezizomycotina</taxon>
        <taxon>Dothideomycetes</taxon>
        <taxon>Pleosporomycetidae</taxon>
        <taxon>Pleosporales</taxon>
        <taxon>Pleosporineae</taxon>
        <taxon>Pleosporaceae</taxon>
        <taxon>Curvularia</taxon>
    </lineage>
</organism>
<accession>A0A9Q8Z7Z6</accession>
<reference evidence="9" key="1">
    <citation type="submission" date="2021-12" db="EMBL/GenBank/DDBJ databases">
        <title>Curvularia clavata genome.</title>
        <authorList>
            <person name="Cao Y."/>
        </authorList>
    </citation>
    <scope>NUCLEOTIDE SEQUENCE</scope>
    <source>
        <strain evidence="9">Yc1106</strain>
    </source>
</reference>
<dbReference type="AlphaFoldDB" id="A0A9Q8Z7Z6"/>
<evidence type="ECO:0000313" key="10">
    <source>
        <dbReference type="Proteomes" id="UP001056012"/>
    </source>
</evidence>
<keyword evidence="3 7" id="KW-1133">Transmembrane helix</keyword>
<keyword evidence="10" id="KW-1185">Reference proteome</keyword>
<feature type="compositionally biased region" description="Low complexity" evidence="6">
    <location>
        <begin position="295"/>
        <end position="306"/>
    </location>
</feature>
<dbReference type="Proteomes" id="UP001056012">
    <property type="component" value="Chromosome 2"/>
</dbReference>
<feature type="region of interest" description="Disordered" evidence="6">
    <location>
        <begin position="295"/>
        <end position="324"/>
    </location>
</feature>
<protein>
    <recommendedName>
        <fullName evidence="8">Rhodopsin domain-containing protein</fullName>
    </recommendedName>
</protein>
<keyword evidence="4 7" id="KW-0472">Membrane</keyword>
<evidence type="ECO:0000256" key="5">
    <source>
        <dbReference type="ARBA" id="ARBA00038359"/>
    </source>
</evidence>
<evidence type="ECO:0000256" key="4">
    <source>
        <dbReference type="ARBA" id="ARBA00023136"/>
    </source>
</evidence>
<evidence type="ECO:0000256" key="6">
    <source>
        <dbReference type="SAM" id="MobiDB-lite"/>
    </source>
</evidence>
<dbReference type="OrthoDB" id="408702at2759"/>
<feature type="transmembrane region" description="Helical" evidence="7">
    <location>
        <begin position="214"/>
        <end position="234"/>
    </location>
</feature>
<dbReference type="InterPro" id="IPR049326">
    <property type="entry name" value="Rhodopsin_dom_fungi"/>
</dbReference>
<feature type="transmembrane region" description="Helical" evidence="7">
    <location>
        <begin position="59"/>
        <end position="81"/>
    </location>
</feature>
<comment type="subcellular location">
    <subcellularLocation>
        <location evidence="1">Membrane</location>
        <topology evidence="1">Multi-pass membrane protein</topology>
    </subcellularLocation>
</comment>
<evidence type="ECO:0000313" key="9">
    <source>
        <dbReference type="EMBL" id="USP75528.1"/>
    </source>
</evidence>